<keyword evidence="3" id="KW-0285">Flavoprotein</keyword>
<evidence type="ECO:0000259" key="6">
    <source>
        <dbReference type="Pfam" id="PF00441"/>
    </source>
</evidence>
<evidence type="ECO:0000256" key="3">
    <source>
        <dbReference type="ARBA" id="ARBA00022630"/>
    </source>
</evidence>
<dbReference type="InterPro" id="IPR036250">
    <property type="entry name" value="AcylCo_DH-like_C"/>
</dbReference>
<dbReference type="Proteomes" id="UP000475385">
    <property type="component" value="Unassembled WGS sequence"/>
</dbReference>
<organism evidence="7 8">
    <name type="scientific">Falsiroseomonas algicola</name>
    <dbReference type="NCBI Taxonomy" id="2716930"/>
    <lineage>
        <taxon>Bacteria</taxon>
        <taxon>Pseudomonadati</taxon>
        <taxon>Pseudomonadota</taxon>
        <taxon>Alphaproteobacteria</taxon>
        <taxon>Acetobacterales</taxon>
        <taxon>Roseomonadaceae</taxon>
        <taxon>Falsiroseomonas</taxon>
    </lineage>
</organism>
<protein>
    <submittedName>
        <fullName evidence="7">Acyl-CoA/acyl-ACP dehydrogenase</fullName>
    </submittedName>
</protein>
<dbReference type="GO" id="GO:0050660">
    <property type="term" value="F:flavin adenine dinucleotide binding"/>
    <property type="evidence" value="ECO:0007669"/>
    <property type="project" value="InterPro"/>
</dbReference>
<sequence>MDITQGGLDPAEFADSAARAVAACAGLHAAGIAARLAEDGLLGMLAPEDVGGLGLDLRFALPVLQAAGAGDLAFPLLETMLLARHLAPVAPAVAEAIAGGSARGTIAWAGTARADLTGTVGRAPMAEGTDWVLVRTPDGAALVAGGDVTATAMISLDETAAEHRVALSGANPACRLDAAAWEALAEEALPLRAAAMVGASETCLALAVEHVTNRRQFGKPLVANQAMRHLLARQKLALEGMRGALTRATARPGDAVARRAAFLAAATHAPLIAEGAIQAHGGMGFTWEVPVHRHLRRIRALEAQGEAPRLREALAATLIDAN</sequence>
<comment type="caution">
    <text evidence="7">The sequence shown here is derived from an EMBL/GenBank/DDBJ whole genome shotgun (WGS) entry which is preliminary data.</text>
</comment>
<keyword evidence="4" id="KW-0274">FAD</keyword>
<proteinExistence type="inferred from homology"/>
<dbReference type="AlphaFoldDB" id="A0A6M1LH80"/>
<dbReference type="GO" id="GO:0003995">
    <property type="term" value="F:acyl-CoA dehydrogenase activity"/>
    <property type="evidence" value="ECO:0007669"/>
    <property type="project" value="TreeGrafter"/>
</dbReference>
<gene>
    <name evidence="7" type="ORF">G3576_06840</name>
</gene>
<dbReference type="PANTHER" id="PTHR43884">
    <property type="entry name" value="ACYL-COA DEHYDROGENASE"/>
    <property type="match status" value="1"/>
</dbReference>
<accession>A0A6M1LH80</accession>
<evidence type="ECO:0000256" key="5">
    <source>
        <dbReference type="ARBA" id="ARBA00023002"/>
    </source>
</evidence>
<evidence type="ECO:0000256" key="1">
    <source>
        <dbReference type="ARBA" id="ARBA00001974"/>
    </source>
</evidence>
<reference evidence="7 8" key="1">
    <citation type="submission" date="2020-03" db="EMBL/GenBank/DDBJ databases">
        <title>Roseomonas stagni sp. nov., isolated from pond water in Japan.</title>
        <authorList>
            <person name="Furuhata K."/>
            <person name="Miyamoto H."/>
            <person name="Goto K."/>
        </authorList>
    </citation>
    <scope>NUCLEOTIDE SEQUENCE [LARGE SCALE GENOMIC DNA]</scope>
    <source>
        <strain evidence="7 8">PeD5</strain>
    </source>
</reference>
<dbReference type="Gene3D" id="1.20.140.10">
    <property type="entry name" value="Butyryl-CoA Dehydrogenase, subunit A, domain 3"/>
    <property type="match status" value="1"/>
</dbReference>
<dbReference type="Pfam" id="PF00441">
    <property type="entry name" value="Acyl-CoA_dh_1"/>
    <property type="match status" value="1"/>
</dbReference>
<dbReference type="EMBL" id="JAAIKB010000002">
    <property type="protein sequence ID" value="NGM19725.1"/>
    <property type="molecule type" value="Genomic_DNA"/>
</dbReference>
<dbReference type="InterPro" id="IPR037069">
    <property type="entry name" value="AcylCoA_DH/ox_N_sf"/>
</dbReference>
<evidence type="ECO:0000256" key="4">
    <source>
        <dbReference type="ARBA" id="ARBA00022827"/>
    </source>
</evidence>
<dbReference type="InterPro" id="IPR009100">
    <property type="entry name" value="AcylCoA_DH/oxidase_NM_dom_sf"/>
</dbReference>
<dbReference type="InterPro" id="IPR009075">
    <property type="entry name" value="AcylCo_DH/oxidase_C"/>
</dbReference>
<feature type="domain" description="Acyl-CoA dehydrogenase/oxidase C-terminal" evidence="6">
    <location>
        <begin position="191"/>
        <end position="302"/>
    </location>
</feature>
<comment type="cofactor">
    <cofactor evidence="1">
        <name>FAD</name>
        <dbReference type="ChEBI" id="CHEBI:57692"/>
    </cofactor>
</comment>
<dbReference type="SUPFAM" id="SSF56645">
    <property type="entry name" value="Acyl-CoA dehydrogenase NM domain-like"/>
    <property type="match status" value="1"/>
</dbReference>
<evidence type="ECO:0000256" key="2">
    <source>
        <dbReference type="ARBA" id="ARBA00009347"/>
    </source>
</evidence>
<evidence type="ECO:0000313" key="7">
    <source>
        <dbReference type="EMBL" id="NGM19725.1"/>
    </source>
</evidence>
<dbReference type="Gene3D" id="1.10.540.10">
    <property type="entry name" value="Acyl-CoA dehydrogenase/oxidase, N-terminal domain"/>
    <property type="match status" value="1"/>
</dbReference>
<keyword evidence="8" id="KW-1185">Reference proteome</keyword>
<comment type="similarity">
    <text evidence="2">Belongs to the acyl-CoA dehydrogenase family.</text>
</comment>
<dbReference type="SUPFAM" id="SSF47203">
    <property type="entry name" value="Acyl-CoA dehydrogenase C-terminal domain-like"/>
    <property type="match status" value="1"/>
</dbReference>
<keyword evidence="5" id="KW-0560">Oxidoreductase</keyword>
<name>A0A6M1LH80_9PROT</name>
<dbReference type="PANTHER" id="PTHR43884:SF20">
    <property type="entry name" value="ACYL-COA DEHYDROGENASE FADE28"/>
    <property type="match status" value="1"/>
</dbReference>
<dbReference type="RefSeq" id="WP_164693605.1">
    <property type="nucleotide sequence ID" value="NZ_JAAIKB010000002.1"/>
</dbReference>
<evidence type="ECO:0000313" key="8">
    <source>
        <dbReference type="Proteomes" id="UP000475385"/>
    </source>
</evidence>